<dbReference type="GO" id="GO:0005737">
    <property type="term" value="C:cytoplasm"/>
    <property type="evidence" value="ECO:0007669"/>
    <property type="project" value="GOC"/>
</dbReference>
<name>A0A060SZ83_BLAAD</name>
<reference evidence="1" key="2">
    <citation type="submission" date="2014-06" db="EMBL/GenBank/DDBJ databases">
        <title>The complete genome of Blastobotrys (Arxula) adeninivorans LS3 - a yeast of biotechnological interest.</title>
        <authorList>
            <person name="Kunze G."/>
            <person name="Gaillardin C."/>
            <person name="Czernicka M."/>
            <person name="Durrens P."/>
            <person name="Martin T."/>
            <person name="Boer E."/>
            <person name="Gabaldon T."/>
            <person name="Cruz J."/>
            <person name="Talla E."/>
            <person name="Marck C."/>
            <person name="Goffeau A."/>
            <person name="Barbe V."/>
            <person name="Baret P."/>
            <person name="Baronian K."/>
            <person name="Beier S."/>
            <person name="Bleykasten C."/>
            <person name="Bode R."/>
            <person name="Casaregola S."/>
            <person name="Despons L."/>
            <person name="Fairhead C."/>
            <person name="Giersberg M."/>
            <person name="Gierski P."/>
            <person name="Hahnel U."/>
            <person name="Hartmann A."/>
            <person name="Jankowska D."/>
            <person name="Jubin C."/>
            <person name="Jung P."/>
            <person name="Lafontaine I."/>
            <person name="Leh-Louis V."/>
            <person name="Lemaire M."/>
            <person name="Marcet-Houben M."/>
            <person name="Mascher M."/>
            <person name="Morel G."/>
            <person name="Richard G.-F."/>
            <person name="Riechen J."/>
            <person name="Sacerdot C."/>
            <person name="Sarkar A."/>
            <person name="Savel G."/>
            <person name="Schacherer J."/>
            <person name="Sherman D."/>
            <person name="Straub M.-L."/>
            <person name="Stein N."/>
            <person name="Thierry A."/>
            <person name="Trautwein-Schult A."/>
            <person name="Westhof E."/>
            <person name="Worch S."/>
            <person name="Dujon B."/>
            <person name="Souciet J.-L."/>
            <person name="Wincker P."/>
            <person name="Scholz U."/>
            <person name="Neuveglise N."/>
        </authorList>
    </citation>
    <scope>NUCLEOTIDE SEQUENCE</scope>
    <source>
        <strain evidence="1">LS3</strain>
    </source>
</reference>
<dbReference type="PhylomeDB" id="A0A060SZ83"/>
<dbReference type="GO" id="GO:0006888">
    <property type="term" value="P:endoplasmic reticulum to Golgi vesicle-mediated transport"/>
    <property type="evidence" value="ECO:0007669"/>
    <property type="project" value="InterPro"/>
</dbReference>
<reference evidence="1" key="1">
    <citation type="submission" date="2014-02" db="EMBL/GenBank/DDBJ databases">
        <authorList>
            <person name="Genoscope - CEA"/>
        </authorList>
    </citation>
    <scope>NUCLEOTIDE SEQUENCE</scope>
    <source>
        <strain evidence="1">LS3</strain>
    </source>
</reference>
<dbReference type="EMBL" id="HG937693">
    <property type="protein sequence ID" value="CDP34033.1"/>
    <property type="molecule type" value="Genomic_DNA"/>
</dbReference>
<gene>
    <name evidence="1" type="ORF">GNLVRS02_ARAD1C03168g</name>
</gene>
<evidence type="ECO:0000313" key="1">
    <source>
        <dbReference type="EMBL" id="CDP34033.1"/>
    </source>
</evidence>
<dbReference type="Gene3D" id="3.30.450.70">
    <property type="match status" value="1"/>
</dbReference>
<dbReference type="PANTHER" id="PTHR12403">
    <property type="entry name" value="TRAFFICKING PROTEIN PARTICLE COMPLEX SUBUNIT 2"/>
    <property type="match status" value="1"/>
</dbReference>
<protein>
    <submittedName>
        <fullName evidence="1">ARAD1C03168p</fullName>
    </submittedName>
</protein>
<sequence length="141" mass="16083">MSYYLAIVGTNDSPIYELELGTHRQGGDGSAKFSPEMKELNPFVVHAALDIVEDVQWNTSGLYLKAVDNFYSYMISAFVTPGNVKIMLLHDTKNEDSIRQLFNDVYDLYVKTLLSPFYFVNQPITSPVFDQKVRALARKYL</sequence>
<dbReference type="SUPFAM" id="SSF64356">
    <property type="entry name" value="SNARE-like"/>
    <property type="match status" value="1"/>
</dbReference>
<proteinExistence type="predicted"/>
<dbReference type="AlphaFoldDB" id="A0A060SZ83"/>
<dbReference type="CDD" id="cd14825">
    <property type="entry name" value="TRAPPC2_sedlin"/>
    <property type="match status" value="1"/>
</dbReference>
<accession>A0A060SZ83</accession>
<dbReference type="Pfam" id="PF04628">
    <property type="entry name" value="Sedlin_N"/>
    <property type="match status" value="1"/>
</dbReference>
<dbReference type="InterPro" id="IPR011012">
    <property type="entry name" value="Longin-like_dom_sf"/>
</dbReference>
<organism evidence="1">
    <name type="scientific">Blastobotrys adeninivorans</name>
    <name type="common">Yeast</name>
    <name type="synonym">Arxula adeninivorans</name>
    <dbReference type="NCBI Taxonomy" id="409370"/>
    <lineage>
        <taxon>Eukaryota</taxon>
        <taxon>Fungi</taxon>
        <taxon>Dikarya</taxon>
        <taxon>Ascomycota</taxon>
        <taxon>Saccharomycotina</taxon>
        <taxon>Dipodascomycetes</taxon>
        <taxon>Dipodascales</taxon>
        <taxon>Trichomonascaceae</taxon>
        <taxon>Blastobotrys</taxon>
    </lineage>
</organism>
<dbReference type="InterPro" id="IPR006722">
    <property type="entry name" value="Sedlin"/>
</dbReference>